<dbReference type="EMBL" id="JPFK01000007">
    <property type="protein sequence ID" value="KFB00893.1"/>
    <property type="molecule type" value="Genomic_DNA"/>
</dbReference>
<dbReference type="PROSITE" id="PS51257">
    <property type="entry name" value="PROKAR_LIPOPROTEIN"/>
    <property type="match status" value="1"/>
</dbReference>
<keyword evidence="3" id="KW-1185">Reference proteome</keyword>
<dbReference type="Proteomes" id="UP000028521">
    <property type="component" value="Unassembled WGS sequence"/>
</dbReference>
<reference evidence="3" key="2">
    <citation type="submission" date="2014-07" db="EMBL/GenBank/DDBJ databases">
        <title>Genome sequence of Mangrovimonas yunxiaonensis.</title>
        <authorList>
            <person name="Li Y."/>
            <person name="Zheng T."/>
        </authorList>
    </citation>
    <scope>NUCLEOTIDE SEQUENCE [LARGE SCALE GENOMIC DNA]</scope>
    <source>
        <strain evidence="3">LY01</strain>
    </source>
</reference>
<dbReference type="STRING" id="1197477.IA57_10620"/>
<dbReference type="AlphaFoldDB" id="A0A084TJK7"/>
<evidence type="ECO:0000313" key="3">
    <source>
        <dbReference type="Proteomes" id="UP000028521"/>
    </source>
</evidence>
<proteinExistence type="predicted"/>
<accession>A0A084TJK7</accession>
<evidence type="ECO:0000313" key="2">
    <source>
        <dbReference type="EMBL" id="KFB00893.1"/>
    </source>
</evidence>
<evidence type="ECO:0008006" key="4">
    <source>
        <dbReference type="Google" id="ProtNLM"/>
    </source>
</evidence>
<reference evidence="2 3" key="1">
    <citation type="journal article" date="2014" name="Genome Announc.">
        <title>Draft Genome Sequence of the Algicidal Bacterium Mangrovimonas yunxiaonensis Strain LY01.</title>
        <authorList>
            <person name="Li Y."/>
            <person name="Zhu H."/>
            <person name="Li C."/>
            <person name="Zhang H."/>
            <person name="Chen Z."/>
            <person name="Zheng W."/>
            <person name="Xu H."/>
            <person name="Zheng T."/>
        </authorList>
    </citation>
    <scope>NUCLEOTIDE SEQUENCE [LARGE SCALE GENOMIC DNA]</scope>
    <source>
        <strain evidence="2 3">LY01</strain>
    </source>
</reference>
<sequence length="69" mass="7736">MKTIIKTMLLSSVVFVLSCRDDNKEKEAEETQAVVEQIEAAEVEVKQAAENVHENEEALKTAMKELDSI</sequence>
<organism evidence="2 3">
    <name type="scientific">Mangrovimonas yunxiaonensis</name>
    <dbReference type="NCBI Taxonomy" id="1197477"/>
    <lineage>
        <taxon>Bacteria</taxon>
        <taxon>Pseudomonadati</taxon>
        <taxon>Bacteroidota</taxon>
        <taxon>Flavobacteriia</taxon>
        <taxon>Flavobacteriales</taxon>
        <taxon>Flavobacteriaceae</taxon>
        <taxon>Mangrovimonas</taxon>
    </lineage>
</organism>
<feature type="coiled-coil region" evidence="1">
    <location>
        <begin position="21"/>
        <end position="65"/>
    </location>
</feature>
<dbReference type="RefSeq" id="WP_036122863.1">
    <property type="nucleotide sequence ID" value="NZ_BMET01000004.1"/>
</dbReference>
<keyword evidence="1" id="KW-0175">Coiled coil</keyword>
<name>A0A084TJK7_9FLAO</name>
<protein>
    <recommendedName>
        <fullName evidence="4">Lipoprotein</fullName>
    </recommendedName>
</protein>
<gene>
    <name evidence="2" type="ORF">IA57_10620</name>
</gene>
<evidence type="ECO:0000256" key="1">
    <source>
        <dbReference type="SAM" id="Coils"/>
    </source>
</evidence>
<comment type="caution">
    <text evidence="2">The sequence shown here is derived from an EMBL/GenBank/DDBJ whole genome shotgun (WGS) entry which is preliminary data.</text>
</comment>